<dbReference type="EMBL" id="JPWU03000123">
    <property type="protein sequence ID" value="KAG2525510.1"/>
    <property type="molecule type" value="Genomic_DNA"/>
</dbReference>
<dbReference type="EMBL" id="MAYM02001550">
    <property type="protein sequence ID" value="RLN14751.1"/>
    <property type="molecule type" value="Genomic_DNA"/>
</dbReference>
<dbReference type="AlphaFoldDB" id="A0A421GXL5"/>
<dbReference type="EMBL" id="MBDN02000033">
    <property type="protein sequence ID" value="RLN83450.1"/>
    <property type="molecule type" value="Genomic_DNA"/>
</dbReference>
<evidence type="ECO:0000313" key="6">
    <source>
        <dbReference type="Proteomes" id="UP000285883"/>
    </source>
</evidence>
<dbReference type="Proteomes" id="UP000785171">
    <property type="component" value="Unassembled WGS sequence"/>
</dbReference>
<dbReference type="STRING" id="325452.A0A421GXL5"/>
<accession>A0A421GXL5</accession>
<gene>
    <name evidence="3" type="ORF">BBI17_002026</name>
    <name evidence="4" type="ORF">BBO99_00002126</name>
    <name evidence="1" type="ORF">JM16_004982</name>
    <name evidence="2" type="ORF">JM18_004869</name>
</gene>
<reference evidence="1" key="1">
    <citation type="journal article" date="2015" name="Genom Data">
        <title>Genome sequences of six Phytophthora species associated with forests in New Zealand.</title>
        <authorList>
            <person name="Studholme D.J."/>
            <person name="McDougal R.L."/>
            <person name="Sambles C."/>
            <person name="Hansen E."/>
            <person name="Hardy G."/>
            <person name="Grant M."/>
            <person name="Ganley R.J."/>
            <person name="Williams N.M."/>
        </authorList>
    </citation>
    <scope>NUCLEOTIDE SEQUENCE</scope>
    <source>
        <strain evidence="1">NZFS 2646</strain>
        <strain evidence="2">NZFS 3630</strain>
    </source>
</reference>
<sequence length="93" mass="10740">MYGFPRIHGLMYGLKNDQLNEMDINFRSMIRTLTEGHNEEPNRVSTKFIKHAMAKESILFSETEINSDIAQAQEGETDKSTVNIEKLAQHFDH</sequence>
<name>A0A421GXL5_9STRA</name>
<protein>
    <submittedName>
        <fullName evidence="4">Uncharacterized protein</fullName>
    </submittedName>
</protein>
<keyword evidence="5" id="KW-1185">Reference proteome</keyword>
<dbReference type="EMBL" id="JPWV03000131">
    <property type="protein sequence ID" value="KAG2523737.1"/>
    <property type="molecule type" value="Genomic_DNA"/>
</dbReference>
<dbReference type="Proteomes" id="UP000792063">
    <property type="component" value="Unassembled WGS sequence"/>
</dbReference>
<evidence type="ECO:0000313" key="5">
    <source>
        <dbReference type="Proteomes" id="UP000285624"/>
    </source>
</evidence>
<evidence type="ECO:0000313" key="1">
    <source>
        <dbReference type="EMBL" id="KAG2523737.1"/>
    </source>
</evidence>
<reference evidence="1" key="3">
    <citation type="submission" date="2020-06" db="EMBL/GenBank/DDBJ databases">
        <authorList>
            <person name="Studholme D.J."/>
        </authorList>
    </citation>
    <scope>NUCLEOTIDE SEQUENCE</scope>
    <source>
        <strain evidence="1">NZFS 2646</strain>
        <strain evidence="2">NZFS 3630</strain>
    </source>
</reference>
<dbReference type="Proteomes" id="UP000285624">
    <property type="component" value="Unassembled WGS sequence"/>
</dbReference>
<proteinExistence type="predicted"/>
<comment type="caution">
    <text evidence="4">The sequence shown here is derived from an EMBL/GenBank/DDBJ whole genome shotgun (WGS) entry which is preliminary data.</text>
</comment>
<organism evidence="4 5">
    <name type="scientific">Phytophthora kernoviae</name>
    <dbReference type="NCBI Taxonomy" id="325452"/>
    <lineage>
        <taxon>Eukaryota</taxon>
        <taxon>Sar</taxon>
        <taxon>Stramenopiles</taxon>
        <taxon>Oomycota</taxon>
        <taxon>Peronosporomycetes</taxon>
        <taxon>Peronosporales</taxon>
        <taxon>Peronosporaceae</taxon>
        <taxon>Phytophthora</taxon>
    </lineage>
</organism>
<evidence type="ECO:0000313" key="3">
    <source>
        <dbReference type="EMBL" id="RLN14751.1"/>
    </source>
</evidence>
<dbReference type="Proteomes" id="UP000285883">
    <property type="component" value="Unassembled WGS sequence"/>
</dbReference>
<reference evidence="5 6" key="2">
    <citation type="submission" date="2018-07" db="EMBL/GenBank/DDBJ databases">
        <title>Genome sequencing of oomycete isolates from Chile give support for New Zealand origin for Phytophthora kernoviae and make available the first Nothophytophthora sp. genome.</title>
        <authorList>
            <person name="Studholme D.J."/>
            <person name="Sanfuentes E."/>
            <person name="Panda P."/>
            <person name="Hill R."/>
            <person name="Sambles C."/>
            <person name="Grant M."/>
            <person name="Williams N.M."/>
            <person name="Mcdougal R.L."/>
        </authorList>
    </citation>
    <scope>NUCLEOTIDE SEQUENCE [LARGE SCALE GENOMIC DNA]</scope>
    <source>
        <strain evidence="3">Chile2</strain>
        <strain evidence="4">Chile4</strain>
    </source>
</reference>
<evidence type="ECO:0000313" key="2">
    <source>
        <dbReference type="EMBL" id="KAG2525510.1"/>
    </source>
</evidence>
<evidence type="ECO:0000313" key="4">
    <source>
        <dbReference type="EMBL" id="RLN83450.1"/>
    </source>
</evidence>